<organism evidence="2">
    <name type="scientific">Drosophila melanogaster</name>
    <name type="common">Fruit fly</name>
    <dbReference type="NCBI Taxonomy" id="7227"/>
    <lineage>
        <taxon>Eukaryota</taxon>
        <taxon>Metazoa</taxon>
        <taxon>Ecdysozoa</taxon>
        <taxon>Arthropoda</taxon>
        <taxon>Hexapoda</taxon>
        <taxon>Insecta</taxon>
        <taxon>Pterygota</taxon>
        <taxon>Neoptera</taxon>
        <taxon>Endopterygota</taxon>
        <taxon>Diptera</taxon>
        <taxon>Brachycera</taxon>
        <taxon>Muscomorpha</taxon>
        <taxon>Ephydroidea</taxon>
        <taxon>Drosophilidae</taxon>
        <taxon>Drosophila</taxon>
        <taxon>Sophophora</taxon>
    </lineage>
</organism>
<feature type="compositionally biased region" description="Polar residues" evidence="1">
    <location>
        <begin position="116"/>
        <end position="131"/>
    </location>
</feature>
<feature type="region of interest" description="Disordered" evidence="1">
    <location>
        <begin position="98"/>
        <end position="131"/>
    </location>
</feature>
<reference evidence="2" key="1">
    <citation type="journal article" date="2003" name="Genome Biol.">
        <title>An integrated gene annotation and transcriptional profiling approach towards the full gene content of the Drosophila genome.</title>
        <authorList>
            <person name="Hild M."/>
            <person name="Beckmann B."/>
            <person name="Haas S.A."/>
            <person name="Koch B."/>
            <person name="Solovyev V."/>
            <person name="Busold C."/>
            <person name="Fellenberg K."/>
            <person name="Boutros M."/>
            <person name="Vingron M."/>
            <person name="Sauer F."/>
            <person name="Hoheisel J.D."/>
            <person name="Paro R."/>
        </authorList>
    </citation>
    <scope>NUCLEOTIDE SEQUENCE</scope>
</reference>
<gene>
    <name evidence="2" type="ORF">HDC15763</name>
</gene>
<proteinExistence type="predicted"/>
<accession>Q6IJ69</accession>
<evidence type="ECO:0000313" key="2">
    <source>
        <dbReference type="EMBL" id="DAA04352.1"/>
    </source>
</evidence>
<name>Q6IJ69_DROME</name>
<dbReference type="AlphaFoldDB" id="Q6IJ69"/>
<protein>
    <submittedName>
        <fullName evidence="2">HDC15763</fullName>
    </submittedName>
</protein>
<sequence>MPIHRHTGSGHLGRTRLPRQKCRTLCLFWCRFSGLKRRSWSGSLLVSFPKLPYAPRMPPCATNVNRRLEHFRLIVVVVIRIRTLIPILTAHRPSPIAHRPSPIAHRPSPIMPIVGHSSSQERGNGLQLWSG</sequence>
<evidence type="ECO:0000256" key="1">
    <source>
        <dbReference type="SAM" id="MobiDB-lite"/>
    </source>
</evidence>
<dbReference type="EMBL" id="BK002847">
    <property type="protein sequence ID" value="DAA04352.1"/>
    <property type="molecule type" value="Genomic_DNA"/>
</dbReference>